<name>A0A4Y7JNI7_PAPSO</name>
<keyword evidence="8" id="KW-1185">Reference proteome</keyword>
<evidence type="ECO:0000256" key="5">
    <source>
        <dbReference type="ARBA" id="ARBA00023136"/>
    </source>
</evidence>
<proteinExistence type="inferred from homology"/>
<feature type="transmembrane region" description="Helical" evidence="6">
    <location>
        <begin position="134"/>
        <end position="155"/>
    </location>
</feature>
<evidence type="ECO:0000313" key="8">
    <source>
        <dbReference type="Proteomes" id="UP000316621"/>
    </source>
</evidence>
<dbReference type="InterPro" id="IPR045069">
    <property type="entry name" value="MATE_euk"/>
</dbReference>
<keyword evidence="4 6" id="KW-1133">Transmembrane helix</keyword>
<dbReference type="GO" id="GO:0042910">
    <property type="term" value="F:xenobiotic transmembrane transporter activity"/>
    <property type="evidence" value="ECO:0007669"/>
    <property type="project" value="InterPro"/>
</dbReference>
<evidence type="ECO:0000256" key="1">
    <source>
        <dbReference type="ARBA" id="ARBA00004141"/>
    </source>
</evidence>
<feature type="transmembrane region" description="Helical" evidence="6">
    <location>
        <begin position="663"/>
        <end position="682"/>
    </location>
</feature>
<reference evidence="7 8" key="1">
    <citation type="journal article" date="2018" name="Science">
        <title>The opium poppy genome and morphinan production.</title>
        <authorList>
            <person name="Guo L."/>
            <person name="Winzer T."/>
            <person name="Yang X."/>
            <person name="Li Y."/>
            <person name="Ning Z."/>
            <person name="He Z."/>
            <person name="Teodor R."/>
            <person name="Lu Y."/>
            <person name="Bowser T.A."/>
            <person name="Graham I.A."/>
            <person name="Ye K."/>
        </authorList>
    </citation>
    <scope>NUCLEOTIDE SEQUENCE [LARGE SCALE GENOMIC DNA]</scope>
    <source>
        <strain evidence="8">cv. HN1</strain>
        <tissue evidence="7">Leaves</tissue>
    </source>
</reference>
<evidence type="ECO:0000256" key="4">
    <source>
        <dbReference type="ARBA" id="ARBA00022989"/>
    </source>
</evidence>
<feature type="transmembrane region" description="Helical" evidence="6">
    <location>
        <begin position="633"/>
        <end position="657"/>
    </location>
</feature>
<feature type="transmembrane region" description="Helical" evidence="6">
    <location>
        <begin position="14"/>
        <end position="31"/>
    </location>
</feature>
<feature type="transmembrane region" description="Helical" evidence="6">
    <location>
        <begin position="436"/>
        <end position="459"/>
    </location>
</feature>
<dbReference type="GO" id="GO:0016020">
    <property type="term" value="C:membrane"/>
    <property type="evidence" value="ECO:0007669"/>
    <property type="project" value="UniProtKB-SubCell"/>
</dbReference>
<dbReference type="OMA" id="CFHAPLC"/>
<dbReference type="GO" id="GO:1990961">
    <property type="term" value="P:xenobiotic detoxification by transmembrane export across the plasma membrane"/>
    <property type="evidence" value="ECO:0007669"/>
    <property type="project" value="InterPro"/>
</dbReference>
<evidence type="ECO:0000313" key="7">
    <source>
        <dbReference type="EMBL" id="RZC61358.1"/>
    </source>
</evidence>
<feature type="transmembrane region" description="Helical" evidence="6">
    <location>
        <begin position="340"/>
        <end position="358"/>
    </location>
</feature>
<feature type="transmembrane region" description="Helical" evidence="6">
    <location>
        <begin position="91"/>
        <end position="122"/>
    </location>
</feature>
<comment type="subcellular location">
    <subcellularLocation>
        <location evidence="1">Membrane</location>
        <topology evidence="1">Multi-pass membrane protein</topology>
    </subcellularLocation>
</comment>
<gene>
    <name evidence="7" type="ORF">C5167_023121</name>
</gene>
<dbReference type="NCBIfam" id="TIGR00797">
    <property type="entry name" value="matE"/>
    <property type="match status" value="1"/>
</dbReference>
<evidence type="ECO:0000256" key="3">
    <source>
        <dbReference type="ARBA" id="ARBA00022692"/>
    </source>
</evidence>
<feature type="transmembrane region" description="Helical" evidence="6">
    <location>
        <begin position="378"/>
        <end position="395"/>
    </location>
</feature>
<dbReference type="PANTHER" id="PTHR11206">
    <property type="entry name" value="MULTIDRUG RESISTANCE PROTEIN"/>
    <property type="match status" value="1"/>
</dbReference>
<dbReference type="Proteomes" id="UP000316621">
    <property type="component" value="Chromosome 5"/>
</dbReference>
<evidence type="ECO:0000256" key="6">
    <source>
        <dbReference type="RuleBase" id="RU004914"/>
    </source>
</evidence>
<feature type="transmembrane region" description="Helical" evidence="6">
    <location>
        <begin position="167"/>
        <end position="188"/>
    </location>
</feature>
<accession>A0A4Y7JNI7</accession>
<sequence length="745" mass="80603">MPFSKEALQGIGEFLRLAVASAIMVCLKWWLFELMILLSGLLPNPQLETSVLSICLTTVSLHSKIPFGVAAATSTRVSNELGAGRPQTARLAVITVMIMAGTEMGIASSALFFCRYIVGYAYSNIKEVVDYMEAMAPLICFSVILDGLQGVLTGVARGCGWQHIGAYVNLGAFYIGGIPTAILLGFVLQLRGRGLWLGIMAGTVVQTTILSTITARTNWEKQSESEKEMEEGSLLVEKAKEDERRKIGLTWSVFAEEAKVVGYIGGPMVAVNLSMFLLQLISMMFVGHLGKLSLSSAALATSFCGVTGFSLLLGMASGLETLCGQAFGAGQYGKLGVQTYSAILSLTIFICVPISFLWVSTGKLLTYIGQDPLVSGEAGKYAVCLIPALFAFAILESLTRFLQSQSLMIAMFLSQFATLCVHVPLCWVLVYKSGLGNIGAALSIGVSYWLNVIFLVIYIKYSPSCESTRASLSKEAFQGIGEFLRIAFPSAVMVCLEWWSSELLILLSGHLPNPQLETSVLSICLSSSSLLYMIPDGIAAAVSTRVSNELGAGRPQAARLAVNAAMIITAVVMVTVSLTLYSCRNILGYAFTNEKEVIDYVTEMIPLICLTVIMDNLQGVLSGVARGCGWQDIGAYVNLGAYYLAGVPLAIFLGFHLHMGGKGLWIGIVTGSTIQSIMLSLITCRTNWEKQAINARERLLEEEAEESIKEDGSNKTLKELELRKEGYKVIDHAVFEVDFMLNRNN</sequence>
<feature type="transmembrane region" description="Helical" evidence="6">
    <location>
        <begin position="51"/>
        <end position="70"/>
    </location>
</feature>
<dbReference type="EMBL" id="CM010719">
    <property type="protein sequence ID" value="RZC61358.1"/>
    <property type="molecule type" value="Genomic_DNA"/>
</dbReference>
<feature type="transmembrane region" description="Helical" evidence="6">
    <location>
        <begin position="260"/>
        <end position="285"/>
    </location>
</feature>
<dbReference type="Pfam" id="PF01554">
    <property type="entry name" value="MatE"/>
    <property type="match status" value="3"/>
</dbReference>
<evidence type="ECO:0000256" key="2">
    <source>
        <dbReference type="ARBA" id="ARBA00010199"/>
    </source>
</evidence>
<protein>
    <recommendedName>
        <fullName evidence="6">Protein DETOXIFICATION</fullName>
    </recommendedName>
    <alternativeName>
        <fullName evidence="6">Multidrug and toxic compound extrusion protein</fullName>
    </alternativeName>
</protein>
<keyword evidence="5 6" id="KW-0472">Membrane</keyword>
<dbReference type="STRING" id="3469.A0A4Y7JNI7"/>
<dbReference type="Gramene" id="RZC61358">
    <property type="protein sequence ID" value="RZC61358"/>
    <property type="gene ID" value="C5167_023121"/>
</dbReference>
<feature type="transmembrane region" description="Helical" evidence="6">
    <location>
        <begin position="560"/>
        <end position="580"/>
    </location>
</feature>
<organism evidence="7 8">
    <name type="scientific">Papaver somniferum</name>
    <name type="common">Opium poppy</name>
    <dbReference type="NCBI Taxonomy" id="3469"/>
    <lineage>
        <taxon>Eukaryota</taxon>
        <taxon>Viridiplantae</taxon>
        <taxon>Streptophyta</taxon>
        <taxon>Embryophyta</taxon>
        <taxon>Tracheophyta</taxon>
        <taxon>Spermatophyta</taxon>
        <taxon>Magnoliopsida</taxon>
        <taxon>Ranunculales</taxon>
        <taxon>Papaveraceae</taxon>
        <taxon>Papaveroideae</taxon>
        <taxon>Papaver</taxon>
    </lineage>
</organism>
<keyword evidence="3 6" id="KW-0812">Transmembrane</keyword>
<dbReference type="InterPro" id="IPR002528">
    <property type="entry name" value="MATE_fam"/>
</dbReference>
<feature type="transmembrane region" description="Helical" evidence="6">
    <location>
        <begin position="194"/>
        <end position="215"/>
    </location>
</feature>
<comment type="similarity">
    <text evidence="2 6">Belongs to the multi antimicrobial extrusion (MATE) (TC 2.A.66.1) family.</text>
</comment>
<dbReference type="GO" id="GO:0015297">
    <property type="term" value="F:antiporter activity"/>
    <property type="evidence" value="ECO:0007669"/>
    <property type="project" value="InterPro"/>
</dbReference>
<feature type="transmembrane region" description="Helical" evidence="6">
    <location>
        <begin position="407"/>
        <end position="430"/>
    </location>
</feature>
<dbReference type="CDD" id="cd13132">
    <property type="entry name" value="MATE_eukaryotic"/>
    <property type="match status" value="1"/>
</dbReference>
<feature type="transmembrane region" description="Helical" evidence="6">
    <location>
        <begin position="297"/>
        <end position="319"/>
    </location>
</feature>
<dbReference type="AlphaFoldDB" id="A0A4Y7JNI7"/>